<keyword evidence="3" id="KW-1185">Reference proteome</keyword>
<gene>
    <name evidence="2" type="ORF">AC230_21955</name>
</gene>
<evidence type="ECO:0000313" key="2">
    <source>
        <dbReference type="EMBL" id="KNB50599.1"/>
    </source>
</evidence>
<proteinExistence type="predicted"/>
<accession>A0A0K9XB11</accession>
<reference evidence="3" key="1">
    <citation type="submission" date="2015-07" db="EMBL/GenBank/DDBJ databases">
        <title>Draft genome sequence of Streptomyces sp. CMAA 1322, a bacterium isolated from Caatinga biome, from dry forest semiarid of Brazil.</title>
        <authorList>
            <person name="Santos S.N."/>
            <person name="Gacesa R."/>
            <person name="Taketani R.G."/>
            <person name="Long P.F."/>
            <person name="Melo I.S."/>
        </authorList>
    </citation>
    <scope>NUCLEOTIDE SEQUENCE [LARGE SCALE GENOMIC DNA]</scope>
    <source>
        <strain evidence="3">CMAA 1322</strain>
    </source>
</reference>
<organism evidence="2 3">
    <name type="scientific">Streptomyces caatingaensis</name>
    <dbReference type="NCBI Taxonomy" id="1678637"/>
    <lineage>
        <taxon>Bacteria</taxon>
        <taxon>Bacillati</taxon>
        <taxon>Actinomycetota</taxon>
        <taxon>Actinomycetes</taxon>
        <taxon>Kitasatosporales</taxon>
        <taxon>Streptomycetaceae</taxon>
        <taxon>Streptomyces</taxon>
    </lineage>
</organism>
<dbReference type="AlphaFoldDB" id="A0A0K9XB11"/>
<sequence>MRWKTFAPAAAGLALGGTLLVGPSAGADPSGVRMDSVTWKRSCGTTYKGWMANNYARTVKAGGGTCQGDAWVRVYWAGGWSSWEHHARDIEVRLPGVARSQHKGCADCKVYTLP</sequence>
<dbReference type="Proteomes" id="UP000037288">
    <property type="component" value="Unassembled WGS sequence"/>
</dbReference>
<dbReference type="EMBL" id="LFXA01000014">
    <property type="protein sequence ID" value="KNB50599.1"/>
    <property type="molecule type" value="Genomic_DNA"/>
</dbReference>
<keyword evidence="1" id="KW-0732">Signal</keyword>
<feature type="signal peptide" evidence="1">
    <location>
        <begin position="1"/>
        <end position="27"/>
    </location>
</feature>
<feature type="chain" id="PRO_5005532310" evidence="1">
    <location>
        <begin position="28"/>
        <end position="114"/>
    </location>
</feature>
<name>A0A0K9XB11_9ACTN</name>
<evidence type="ECO:0000313" key="3">
    <source>
        <dbReference type="Proteomes" id="UP000037288"/>
    </source>
</evidence>
<dbReference type="OrthoDB" id="4323628at2"/>
<evidence type="ECO:0000256" key="1">
    <source>
        <dbReference type="SAM" id="SignalP"/>
    </source>
</evidence>
<dbReference type="RefSeq" id="WP_049718000.1">
    <property type="nucleotide sequence ID" value="NZ_LFXA01000014.1"/>
</dbReference>
<comment type="caution">
    <text evidence="2">The sequence shown here is derived from an EMBL/GenBank/DDBJ whole genome shotgun (WGS) entry which is preliminary data.</text>
</comment>
<dbReference type="PATRIC" id="fig|1678637.3.peg.4705"/>
<protein>
    <submittedName>
        <fullName evidence="2">Uncharacterized protein</fullName>
    </submittedName>
</protein>